<gene>
    <name evidence="1" type="ORF">EHO59_05500</name>
</gene>
<reference evidence="1" key="1">
    <citation type="journal article" date="2019" name="PLoS Negl. Trop. Dis.">
        <title>Revisiting the worldwide diversity of Leptospira species in the environment.</title>
        <authorList>
            <person name="Vincent A.T."/>
            <person name="Schiettekatte O."/>
            <person name="Bourhy P."/>
            <person name="Veyrier F.J."/>
            <person name="Picardeau M."/>
        </authorList>
    </citation>
    <scope>NUCLEOTIDE SEQUENCE [LARGE SCALE GENOMIC DNA]</scope>
    <source>
        <strain evidence="1">SSS9</strain>
    </source>
</reference>
<dbReference type="Proteomes" id="UP000297453">
    <property type="component" value="Unassembled WGS sequence"/>
</dbReference>
<proteinExistence type="predicted"/>
<protein>
    <submittedName>
        <fullName evidence="1">NRDE domain protein</fullName>
    </submittedName>
</protein>
<dbReference type="Pfam" id="PF05742">
    <property type="entry name" value="TANGO2"/>
    <property type="match status" value="1"/>
</dbReference>
<dbReference type="PANTHER" id="PTHR17985:SF8">
    <property type="entry name" value="TRANSPORT AND GOLGI ORGANIZATION PROTEIN 2 HOMOLOG"/>
    <property type="match status" value="1"/>
</dbReference>
<keyword evidence="2" id="KW-1185">Reference proteome</keyword>
<evidence type="ECO:0000313" key="1">
    <source>
        <dbReference type="EMBL" id="TGK07557.1"/>
    </source>
</evidence>
<dbReference type="AlphaFoldDB" id="A0A4R9G9I9"/>
<dbReference type="InterPro" id="IPR008551">
    <property type="entry name" value="TANGO2"/>
</dbReference>
<organism evidence="1 2">
    <name type="scientific">Leptospira semungkisensis</name>
    <dbReference type="NCBI Taxonomy" id="2484985"/>
    <lineage>
        <taxon>Bacteria</taxon>
        <taxon>Pseudomonadati</taxon>
        <taxon>Spirochaetota</taxon>
        <taxon>Spirochaetia</taxon>
        <taxon>Leptospirales</taxon>
        <taxon>Leptospiraceae</taxon>
        <taxon>Leptospira</taxon>
    </lineage>
</organism>
<dbReference type="EMBL" id="RQEP01000005">
    <property type="protein sequence ID" value="TGK07557.1"/>
    <property type="molecule type" value="Genomic_DNA"/>
</dbReference>
<evidence type="ECO:0000313" key="2">
    <source>
        <dbReference type="Proteomes" id="UP000297453"/>
    </source>
</evidence>
<sequence length="249" mass="28477">MCTAFIYRDPSRRIFGVGFNRDESVKREPALFPRLIESPNNSKAIAPIDAEAGGTWIGISQNAEITCLVNYYEATLKLLRNPVSRGLLVRSVLLGERTPESYTAQELEKYYPFKLFQVNEETTKIFIWDGKTYEIQEDKENFTVFGSSFTQGPKAQVSRREIFDSHFRPKEMPDSHGFVHMAKEFLISHLPEQGALSACMHRRDAHSVSRTVISVDKGSVYFSYKNCQPCEEGPEEDYNFTLTEFRTSA</sequence>
<comment type="caution">
    <text evidence="1">The sequence shown here is derived from an EMBL/GenBank/DDBJ whole genome shotgun (WGS) entry which is preliminary data.</text>
</comment>
<dbReference type="PANTHER" id="PTHR17985">
    <property type="entry name" value="SER/THR-RICH PROTEIN T10 IN DGCR REGION"/>
    <property type="match status" value="1"/>
</dbReference>
<accession>A0A4R9G9I9</accession>
<dbReference type="RefSeq" id="WP_135585532.1">
    <property type="nucleotide sequence ID" value="NZ_RQEP01000005.1"/>
</dbReference>
<name>A0A4R9G9I9_9LEPT</name>
<dbReference type="OrthoDB" id="1113830at2"/>